<feature type="domain" description="K Homology" evidence="2">
    <location>
        <begin position="25"/>
        <end position="95"/>
    </location>
</feature>
<name>A0A8C5PER4_9ANUR</name>
<evidence type="ECO:0000259" key="2">
    <source>
        <dbReference type="SMART" id="SM00322"/>
    </source>
</evidence>
<dbReference type="GeneTree" id="ENSGT00390000001360"/>
<dbReference type="InterPro" id="IPR004088">
    <property type="entry name" value="KH_dom_type_1"/>
</dbReference>
<keyword evidence="1" id="KW-0694">RNA-binding</keyword>
<dbReference type="GO" id="GO:0034237">
    <property type="term" value="F:protein kinase A regulatory subunit binding"/>
    <property type="evidence" value="ECO:0007669"/>
    <property type="project" value="TreeGrafter"/>
</dbReference>
<sequence>MDLSDSASTSGTAEQHPNRAVSKNIPVVWEFEVPKHLVGRLIGKQGRFVTYLKETSGAKIYITTLPFTQEFQLCHIEGSQEAVDIALDLISKKFRDLDLTNFYQPPLLQRQGSLPTTSWLVLPEGVTIEVAVSSIASATHLFIQQHTHPTYHALGTLDQQMYFCYMEPGIPTLPTPVEGDSHLDLCIQGSSKHFHSMQFTGQASFTVSY</sequence>
<dbReference type="PROSITE" id="PS50084">
    <property type="entry name" value="KH_TYPE_1"/>
    <property type="match status" value="1"/>
</dbReference>
<dbReference type="GO" id="GO:0003723">
    <property type="term" value="F:RNA binding"/>
    <property type="evidence" value="ECO:0007669"/>
    <property type="project" value="UniProtKB-UniRule"/>
</dbReference>
<accession>A0A8C5PER4</accession>
<dbReference type="Gene3D" id="3.30.1370.10">
    <property type="entry name" value="K Homology domain, type 1"/>
    <property type="match status" value="1"/>
</dbReference>
<organism evidence="3 4">
    <name type="scientific">Leptobrachium leishanense</name>
    <name type="common">Leishan spiny toad</name>
    <dbReference type="NCBI Taxonomy" id="445787"/>
    <lineage>
        <taxon>Eukaryota</taxon>
        <taxon>Metazoa</taxon>
        <taxon>Chordata</taxon>
        <taxon>Craniata</taxon>
        <taxon>Vertebrata</taxon>
        <taxon>Euteleostomi</taxon>
        <taxon>Amphibia</taxon>
        <taxon>Batrachia</taxon>
        <taxon>Anura</taxon>
        <taxon>Pelobatoidea</taxon>
        <taxon>Megophryidae</taxon>
        <taxon>Leptobrachium</taxon>
    </lineage>
</organism>
<dbReference type="AlphaFoldDB" id="A0A8C5PER4"/>
<dbReference type="InterPro" id="IPR036612">
    <property type="entry name" value="KH_dom_type_1_sf"/>
</dbReference>
<evidence type="ECO:0000313" key="3">
    <source>
        <dbReference type="Ensembl" id="ENSLLEP00000018885.1"/>
    </source>
</evidence>
<dbReference type="GO" id="GO:0005739">
    <property type="term" value="C:mitochondrion"/>
    <property type="evidence" value="ECO:0007669"/>
    <property type="project" value="TreeGrafter"/>
</dbReference>
<protein>
    <recommendedName>
        <fullName evidence="2">K Homology domain-containing protein</fullName>
    </recommendedName>
</protein>
<evidence type="ECO:0000313" key="4">
    <source>
        <dbReference type="Proteomes" id="UP000694569"/>
    </source>
</evidence>
<reference evidence="3" key="2">
    <citation type="submission" date="2025-09" db="UniProtKB">
        <authorList>
            <consortium name="Ensembl"/>
        </authorList>
    </citation>
    <scope>IDENTIFICATION</scope>
</reference>
<dbReference type="InterPro" id="IPR047368">
    <property type="entry name" value="KH-I_AKAP1"/>
</dbReference>
<evidence type="ECO:0000256" key="1">
    <source>
        <dbReference type="PROSITE-ProRule" id="PRU00117"/>
    </source>
</evidence>
<dbReference type="GO" id="GO:0016020">
    <property type="term" value="C:membrane"/>
    <property type="evidence" value="ECO:0007669"/>
    <property type="project" value="TreeGrafter"/>
</dbReference>
<dbReference type="InterPro" id="IPR050621">
    <property type="entry name" value="Tudor_domain_containing"/>
</dbReference>
<keyword evidence="4" id="KW-1185">Reference proteome</keyword>
<dbReference type="PANTHER" id="PTHR22948:SF65">
    <property type="entry name" value="A-KINASE ANCHORING PROTEIN 1"/>
    <property type="match status" value="1"/>
</dbReference>
<proteinExistence type="predicted"/>
<reference evidence="3" key="1">
    <citation type="submission" date="2025-08" db="UniProtKB">
        <authorList>
            <consortium name="Ensembl"/>
        </authorList>
    </citation>
    <scope>IDENTIFICATION</scope>
</reference>
<dbReference type="Pfam" id="PF00013">
    <property type="entry name" value="KH_1"/>
    <property type="match status" value="1"/>
</dbReference>
<dbReference type="SUPFAM" id="SSF54791">
    <property type="entry name" value="Eukaryotic type KH-domain (KH-domain type I)"/>
    <property type="match status" value="1"/>
</dbReference>
<dbReference type="PANTHER" id="PTHR22948">
    <property type="entry name" value="TUDOR DOMAIN CONTAINING PROTEIN"/>
    <property type="match status" value="1"/>
</dbReference>
<dbReference type="Ensembl" id="ENSLLET00000019628.1">
    <property type="protein sequence ID" value="ENSLLEP00000018885.1"/>
    <property type="gene ID" value="ENSLLEG00000011961.1"/>
</dbReference>
<dbReference type="OrthoDB" id="10069557at2759"/>
<dbReference type="InterPro" id="IPR004087">
    <property type="entry name" value="KH_dom"/>
</dbReference>
<dbReference type="CDD" id="cd22395">
    <property type="entry name" value="KH-I_AKAP1"/>
    <property type="match status" value="1"/>
</dbReference>
<dbReference type="SMART" id="SM00322">
    <property type="entry name" value="KH"/>
    <property type="match status" value="1"/>
</dbReference>
<dbReference type="Proteomes" id="UP000694569">
    <property type="component" value="Unplaced"/>
</dbReference>